<dbReference type="SUPFAM" id="SSF46689">
    <property type="entry name" value="Homeodomain-like"/>
    <property type="match status" value="1"/>
</dbReference>
<gene>
    <name evidence="1" type="ORF">SAMN04490220_7069</name>
</gene>
<reference evidence="2" key="1">
    <citation type="submission" date="2016-10" db="EMBL/GenBank/DDBJ databases">
        <authorList>
            <person name="Varghese N."/>
        </authorList>
    </citation>
    <scope>NUCLEOTIDE SEQUENCE [LARGE SCALE GENOMIC DNA]</scope>
    <source>
        <strain evidence="2">DSM 44719</strain>
    </source>
</reference>
<dbReference type="EMBL" id="FNTL01000004">
    <property type="protein sequence ID" value="SEE22883.1"/>
    <property type="molecule type" value="Genomic_DNA"/>
</dbReference>
<dbReference type="RefSeq" id="WP_205415382.1">
    <property type="nucleotide sequence ID" value="NZ_FNTL01000004.1"/>
</dbReference>
<dbReference type="AlphaFoldDB" id="A0A1H5H4E2"/>
<dbReference type="GO" id="GO:0003677">
    <property type="term" value="F:DNA binding"/>
    <property type="evidence" value="ECO:0007669"/>
    <property type="project" value="UniProtKB-KW"/>
</dbReference>
<evidence type="ECO:0000313" key="1">
    <source>
        <dbReference type="EMBL" id="SEE22883.1"/>
    </source>
</evidence>
<name>A0A1H5H4E2_RHOJO</name>
<dbReference type="Proteomes" id="UP000183407">
    <property type="component" value="Unassembled WGS sequence"/>
</dbReference>
<proteinExistence type="predicted"/>
<dbReference type="InterPro" id="IPR009057">
    <property type="entry name" value="Homeodomain-like_sf"/>
</dbReference>
<accession>A0A1H5H4E2</accession>
<evidence type="ECO:0000313" key="2">
    <source>
        <dbReference type="Proteomes" id="UP000183407"/>
    </source>
</evidence>
<protein>
    <submittedName>
        <fullName evidence="1">DNA-binding transcriptional regulator, AcrR family</fullName>
    </submittedName>
</protein>
<dbReference type="Gene3D" id="1.10.357.10">
    <property type="entry name" value="Tetracycline Repressor, domain 2"/>
    <property type="match status" value="1"/>
</dbReference>
<organism evidence="1 2">
    <name type="scientific">Rhodococcus jostii</name>
    <dbReference type="NCBI Taxonomy" id="132919"/>
    <lineage>
        <taxon>Bacteria</taxon>
        <taxon>Bacillati</taxon>
        <taxon>Actinomycetota</taxon>
        <taxon>Actinomycetes</taxon>
        <taxon>Mycobacteriales</taxon>
        <taxon>Nocardiaceae</taxon>
        <taxon>Rhodococcus</taxon>
    </lineage>
</organism>
<keyword evidence="1" id="KW-0238">DNA-binding</keyword>
<sequence>MTMAKKPMRSDTERNRRSLIQAAVKLSSGNDEPVNMTEVAKAAEVSPATAYRQFSSVDDILGEYRFEVGCRMRDYARTLDTVGLERLEELCRCWVGLVVEHGEAMVATRSRHGYLERLREDTYYLTVQAEALLEPLQQSARELGIADIGDEALFLWNLLFDPREIFDLLNTVGLSAEQVGTQLFAALRGALTGWAAARGEQDLSRSWSNGVRT</sequence>